<protein>
    <submittedName>
        <fullName evidence="2">Uncharacterized protein</fullName>
    </submittedName>
</protein>
<dbReference type="SUPFAM" id="SSF52047">
    <property type="entry name" value="RNI-like"/>
    <property type="match status" value="1"/>
</dbReference>
<feature type="compositionally biased region" description="Polar residues" evidence="1">
    <location>
        <begin position="402"/>
        <end position="411"/>
    </location>
</feature>
<feature type="region of interest" description="Disordered" evidence="1">
    <location>
        <begin position="619"/>
        <end position="813"/>
    </location>
</feature>
<feature type="compositionally biased region" description="Low complexity" evidence="1">
    <location>
        <begin position="412"/>
        <end position="428"/>
    </location>
</feature>
<dbReference type="OrthoDB" id="3215314at2759"/>
<evidence type="ECO:0000313" key="2">
    <source>
        <dbReference type="EMBL" id="KAG5171705.1"/>
    </source>
</evidence>
<feature type="compositionally biased region" description="Polar residues" evidence="1">
    <location>
        <begin position="440"/>
        <end position="458"/>
    </location>
</feature>
<evidence type="ECO:0000256" key="1">
    <source>
        <dbReference type="SAM" id="MobiDB-lite"/>
    </source>
</evidence>
<dbReference type="EMBL" id="JAFIQS010000003">
    <property type="protein sequence ID" value="KAG5171705.1"/>
    <property type="molecule type" value="Genomic_DNA"/>
</dbReference>
<feature type="compositionally biased region" description="Low complexity" evidence="1">
    <location>
        <begin position="666"/>
        <end position="679"/>
    </location>
</feature>
<reference evidence="2" key="1">
    <citation type="submission" date="2021-02" db="EMBL/GenBank/DDBJ databases">
        <title>Psilocybe cubensis genome.</title>
        <authorList>
            <person name="Mckernan K.J."/>
            <person name="Crawford S."/>
            <person name="Trippe A."/>
            <person name="Kane L.T."/>
            <person name="Mclaughlin S."/>
        </authorList>
    </citation>
    <scope>NUCLEOTIDE SEQUENCE [LARGE SCALE GENOMIC DNA]</scope>
    <source>
        <strain evidence="2">MGC-MH-2018</strain>
    </source>
</reference>
<feature type="region of interest" description="Disordered" evidence="1">
    <location>
        <begin position="363"/>
        <end position="472"/>
    </location>
</feature>
<comment type="caution">
    <text evidence="2">The sequence shown here is derived from an EMBL/GenBank/DDBJ whole genome shotgun (WGS) entry which is preliminary data.</text>
</comment>
<feature type="compositionally biased region" description="Acidic residues" evidence="1">
    <location>
        <begin position="686"/>
        <end position="701"/>
    </location>
</feature>
<feature type="region of interest" description="Disordered" evidence="1">
    <location>
        <begin position="512"/>
        <end position="532"/>
    </location>
</feature>
<gene>
    <name evidence="2" type="ORF">JR316_003793</name>
</gene>
<organism evidence="2">
    <name type="scientific">Psilocybe cubensis</name>
    <name type="common">Psychedelic mushroom</name>
    <name type="synonym">Stropharia cubensis</name>
    <dbReference type="NCBI Taxonomy" id="181762"/>
    <lineage>
        <taxon>Eukaryota</taxon>
        <taxon>Fungi</taxon>
        <taxon>Dikarya</taxon>
        <taxon>Basidiomycota</taxon>
        <taxon>Agaricomycotina</taxon>
        <taxon>Agaricomycetes</taxon>
        <taxon>Agaricomycetidae</taxon>
        <taxon>Agaricales</taxon>
        <taxon>Agaricineae</taxon>
        <taxon>Strophariaceae</taxon>
        <taxon>Psilocybe</taxon>
    </lineage>
</organism>
<sequence>MLFTAKQSLLPADHALLTAHPPPYTPGPYAAAAAADTDAPTSQTLPTLVELCLRALVPYPDEIALPVRLPLRRPRLLHTLIDDPAALDPRLWAVLVQIYDGLPGYLAQYRLPLADVHLPLLQTIPSTAHFSLVTVLSLPACAHLTDDTVHRLRFLHTLAALDASSTALTAYALHSLAATLQPDRRGPWQLRILSLRNCKCITNDAFPHILRFPLLSVLGKSPFIHSLSTASLHCTDLRGTRCLPDKAFPFHPPSHEYDDLYHPAPLVSALESLYDIQPRLYSSEHPFVLNIDSLYHRPTVPAPKVSSVAPQDAFVVVPPNAASIRVGNTTVLQRDIQAREDSEAHQRNKEAWYERQDYEITIMSAKPRPGRRNSPPSGRINQSVWIGGITPTPPSSNLPPTAQSSTNTSRNTASGTPTPRPSTSTNARRVLHHPPRFPNSEFTSDQTNFQSESVSGTANARGAEASTHGARARVLKVPRLNMHARAMYASSSSSSGSRTASSRIPLPMVPVTSLEPIKPKPKRPTVVSTSTISPSNTFDAKLKLYRTPPAWATLDDALQEQKAQAEKRKQQMHAAATSSRREVAMVDMSSARAARVKRELDEVVQKAAKRRKLEDLEVAEPAREKGTRASIGNGAGIVPPLVNESTSRNPFRRRPCTSAPSHVPTSLLSSKSASSISSSHTRVGDRDEDAGYLDEDEDEETVYIGGGEKDDEIDNDFNDDTDLGTTPGSSKTNSSTKPSARKSIDGKVLTPIMDMKIPVLPSEMRKEALARERKESGRSAGIAKSKPQGKNASKTGRKSEGGFDWKTWGGAGK</sequence>
<feature type="compositionally biased region" description="Basic and acidic residues" evidence="1">
    <location>
        <begin position="763"/>
        <end position="777"/>
    </location>
</feature>
<feature type="compositionally biased region" description="Acidic residues" evidence="1">
    <location>
        <begin position="709"/>
        <end position="722"/>
    </location>
</feature>
<accession>A0A8H7Y5T4</accession>
<dbReference type="AlphaFoldDB" id="A0A8H7Y5T4"/>
<feature type="compositionally biased region" description="Polar residues" evidence="1">
    <location>
        <begin position="723"/>
        <end position="738"/>
    </location>
</feature>
<name>A0A8H7Y5T4_PSICU</name>
<proteinExistence type="predicted"/>